<evidence type="ECO:0000256" key="5">
    <source>
        <dbReference type="ARBA" id="ARBA00023054"/>
    </source>
</evidence>
<keyword evidence="3 9" id="KW-0547">Nucleotide-binding</keyword>
<dbReference type="PRINTS" id="PR00449">
    <property type="entry name" value="RASTRNSFRMNG"/>
</dbReference>
<dbReference type="FunFam" id="3.40.50.300:FF:000888">
    <property type="entry name" value="GPN-loop GTPase 1"/>
    <property type="match status" value="1"/>
</dbReference>
<dbReference type="AlphaFoldDB" id="A0A1E4TA66"/>
<organism evidence="12 13">
    <name type="scientific">Tortispora caseinolytica NRRL Y-17796</name>
    <dbReference type="NCBI Taxonomy" id="767744"/>
    <lineage>
        <taxon>Eukaryota</taxon>
        <taxon>Fungi</taxon>
        <taxon>Dikarya</taxon>
        <taxon>Ascomycota</taxon>
        <taxon>Saccharomycotina</taxon>
        <taxon>Trigonopsidomycetes</taxon>
        <taxon>Trigonopsidales</taxon>
        <taxon>Trigonopsidaceae</taxon>
        <taxon>Tortispora</taxon>
    </lineage>
</organism>
<evidence type="ECO:0000256" key="10">
    <source>
        <dbReference type="SAM" id="Coils"/>
    </source>
</evidence>
<comment type="function">
    <text evidence="8 9">Small GTPase required for proper nuclear import of RNA polymerase II (RNAPII). May act at an RNAP assembly step prior to nuclear import.</text>
</comment>
<evidence type="ECO:0000256" key="3">
    <source>
        <dbReference type="ARBA" id="ARBA00022741"/>
    </source>
</evidence>
<keyword evidence="4 9" id="KW-0378">Hydrolase</keyword>
<evidence type="ECO:0000256" key="7">
    <source>
        <dbReference type="ARBA" id="ARBA00023242"/>
    </source>
</evidence>
<feature type="compositionally biased region" description="Acidic residues" evidence="11">
    <location>
        <begin position="290"/>
        <end position="315"/>
    </location>
</feature>
<dbReference type="OrthoDB" id="243313at2759"/>
<feature type="region of interest" description="Disordered" evidence="11">
    <location>
        <begin position="281"/>
        <end position="316"/>
    </location>
</feature>
<dbReference type="PANTHER" id="PTHR21231:SF8">
    <property type="entry name" value="GPN-LOOP GTPASE 1"/>
    <property type="match status" value="1"/>
</dbReference>
<accession>A0A1E4TA66</accession>
<dbReference type="PANTHER" id="PTHR21231">
    <property type="entry name" value="XPA-BINDING PROTEIN 1-RELATED"/>
    <property type="match status" value="1"/>
</dbReference>
<dbReference type="Gene3D" id="3.40.50.300">
    <property type="entry name" value="P-loop containing nucleotide triphosphate hydrolases"/>
    <property type="match status" value="1"/>
</dbReference>
<dbReference type="InterPro" id="IPR030230">
    <property type="entry name" value="Gpn1/Npa3/XAB1"/>
</dbReference>
<evidence type="ECO:0000256" key="2">
    <source>
        <dbReference type="ARBA" id="ARBA00022490"/>
    </source>
</evidence>
<evidence type="ECO:0000256" key="8">
    <source>
        <dbReference type="ARBA" id="ARBA00055682"/>
    </source>
</evidence>
<evidence type="ECO:0000256" key="6">
    <source>
        <dbReference type="ARBA" id="ARBA00023134"/>
    </source>
</evidence>
<keyword evidence="7" id="KW-0539">Nucleus</keyword>
<dbReference type="CDD" id="cd17870">
    <property type="entry name" value="GPN1"/>
    <property type="match status" value="1"/>
</dbReference>
<keyword evidence="5 10" id="KW-0175">Coiled coil</keyword>
<gene>
    <name evidence="12" type="ORF">CANCADRAFT_127271</name>
</gene>
<keyword evidence="2 9" id="KW-0963">Cytoplasm</keyword>
<protein>
    <recommendedName>
        <fullName evidence="9">GPN-loop GTPase</fullName>
        <ecNumber evidence="9">3.6.5.-</ecNumber>
    </recommendedName>
</protein>
<evidence type="ECO:0000256" key="9">
    <source>
        <dbReference type="RuleBase" id="RU365059"/>
    </source>
</evidence>
<comment type="similarity">
    <text evidence="1 9">Belongs to the GPN-loop GTPase family.</text>
</comment>
<name>A0A1E4TA66_9ASCO</name>
<dbReference type="Pfam" id="PF03029">
    <property type="entry name" value="ATP_bind_1"/>
    <property type="match status" value="1"/>
</dbReference>
<reference evidence="13" key="1">
    <citation type="submission" date="2016-02" db="EMBL/GenBank/DDBJ databases">
        <title>Comparative genomics of biotechnologically important yeasts.</title>
        <authorList>
            <consortium name="DOE Joint Genome Institute"/>
            <person name="Riley R."/>
            <person name="Haridas S."/>
            <person name="Wolfe K.H."/>
            <person name="Lopes M.R."/>
            <person name="Hittinger C.T."/>
            <person name="Goker M."/>
            <person name="Salamov A."/>
            <person name="Wisecaver J."/>
            <person name="Long T.M."/>
            <person name="Aerts A.L."/>
            <person name="Barry K."/>
            <person name="Choi C."/>
            <person name="Clum A."/>
            <person name="Coughlan A.Y."/>
            <person name="Deshpande S."/>
            <person name="Douglass A.P."/>
            <person name="Hanson S.J."/>
            <person name="Klenk H.-P."/>
            <person name="Labutti K."/>
            <person name="Lapidus A."/>
            <person name="Lindquist E."/>
            <person name="Lipzen A."/>
            <person name="Meier-Kolthoff J.P."/>
            <person name="Ohm R.A."/>
            <person name="Otillar R.P."/>
            <person name="Pangilinan J."/>
            <person name="Peng Y."/>
            <person name="Rokas A."/>
            <person name="Rosa C.A."/>
            <person name="Scheuner C."/>
            <person name="Sibirny A.A."/>
            <person name="Slot J.C."/>
            <person name="Stielow J.B."/>
            <person name="Sun H."/>
            <person name="Kurtzman C.P."/>
            <person name="Blackwell M."/>
            <person name="Jeffries T.W."/>
            <person name="Grigoriev I.V."/>
        </authorList>
    </citation>
    <scope>NUCLEOTIDE SEQUENCE [LARGE SCALE GENOMIC DNA]</scope>
    <source>
        <strain evidence="13">NRRL Y-17796</strain>
    </source>
</reference>
<keyword evidence="6 9" id="KW-0342">GTP-binding</keyword>
<dbReference type="EMBL" id="KV453843">
    <property type="protein sequence ID" value="ODV88675.1"/>
    <property type="molecule type" value="Genomic_DNA"/>
</dbReference>
<sequence>MKDMNIVVIGMAGSGKTSFVRAFYKHCKRQKESCYTINLDPAVTSTPYKCNIDIRDSVNYKKVMEEYRLGPNGAIMTSLNLFTTKIDQVVSIVEKKKGYVIVDTPGQIEAFIWSATGPIVTEALATAHPTVVVYVIDTPRTTAPATFMSNMLYACSILYKTRLPFLIVFNKSDLQDSEFAVEWMTDFEKFQNALDPEAYMSSLMSSMSLVLEEFYAALDFVSVSSHTGAGMSDLTAALQKKADEFETEYKVQREEIARKREEKEEKERKAQMAKLSADLGLGVPAQTVSDQEDEVSEPGENDGWIDNDDYEETNEVDAAGIQDRYSKALKTEQLNEQFQKQLNLS</sequence>
<evidence type="ECO:0000256" key="1">
    <source>
        <dbReference type="ARBA" id="ARBA00005290"/>
    </source>
</evidence>
<dbReference type="GO" id="GO:0003924">
    <property type="term" value="F:GTPase activity"/>
    <property type="evidence" value="ECO:0007669"/>
    <property type="project" value="InterPro"/>
</dbReference>
<comment type="subcellular location">
    <subcellularLocation>
        <location evidence="9">Cytoplasm</location>
    </subcellularLocation>
    <subcellularLocation>
        <location evidence="9">Nucleus</location>
    </subcellularLocation>
</comment>
<evidence type="ECO:0000313" key="12">
    <source>
        <dbReference type="EMBL" id="ODV88675.1"/>
    </source>
</evidence>
<dbReference type="SUPFAM" id="SSF52540">
    <property type="entry name" value="P-loop containing nucleoside triphosphate hydrolases"/>
    <property type="match status" value="1"/>
</dbReference>
<dbReference type="EC" id="3.6.5.-" evidence="9"/>
<dbReference type="Proteomes" id="UP000095023">
    <property type="component" value="Unassembled WGS sequence"/>
</dbReference>
<dbReference type="GO" id="GO:0005525">
    <property type="term" value="F:GTP binding"/>
    <property type="evidence" value="ECO:0007669"/>
    <property type="project" value="UniProtKB-KW"/>
</dbReference>
<keyword evidence="13" id="KW-1185">Reference proteome</keyword>
<dbReference type="GO" id="GO:0005737">
    <property type="term" value="C:cytoplasm"/>
    <property type="evidence" value="ECO:0007669"/>
    <property type="project" value="UniProtKB-SubCell"/>
</dbReference>
<evidence type="ECO:0000256" key="4">
    <source>
        <dbReference type="ARBA" id="ARBA00022801"/>
    </source>
</evidence>
<dbReference type="GO" id="GO:0005634">
    <property type="term" value="C:nucleus"/>
    <property type="evidence" value="ECO:0007669"/>
    <property type="project" value="UniProtKB-SubCell"/>
</dbReference>
<proteinExistence type="inferred from homology"/>
<comment type="subunit">
    <text evidence="9">Binds to RNA polymerase II.</text>
</comment>
<dbReference type="InterPro" id="IPR004130">
    <property type="entry name" value="Gpn"/>
</dbReference>
<evidence type="ECO:0000256" key="11">
    <source>
        <dbReference type="SAM" id="MobiDB-lite"/>
    </source>
</evidence>
<dbReference type="InterPro" id="IPR027417">
    <property type="entry name" value="P-loop_NTPase"/>
</dbReference>
<feature type="coiled-coil region" evidence="10">
    <location>
        <begin position="235"/>
        <end position="278"/>
    </location>
</feature>
<evidence type="ECO:0000313" key="13">
    <source>
        <dbReference type="Proteomes" id="UP000095023"/>
    </source>
</evidence>